<dbReference type="EMBL" id="JAUZQC010000011">
    <property type="protein sequence ID" value="KAK5863702.1"/>
    <property type="molecule type" value="Genomic_DNA"/>
</dbReference>
<accession>A0AAN7XMG6</accession>
<keyword evidence="2" id="KW-1185">Reference proteome</keyword>
<dbReference type="AlphaFoldDB" id="A0AAN7XMG6"/>
<gene>
    <name evidence="1" type="ORF">PBY51_000713</name>
</gene>
<sequence length="76" mass="8392">MRQVLTVRQHRGPTCCLRGAGGGRGVMQSPPTSSLCEVHGYTIFIRKKGIRVSIYNDCDNPALVLKKDLESDDVDM</sequence>
<name>A0AAN7XMG6_ELEMC</name>
<protein>
    <submittedName>
        <fullName evidence="1">Uncharacterized protein</fullName>
    </submittedName>
</protein>
<organism evidence="1 2">
    <name type="scientific">Eleginops maclovinus</name>
    <name type="common">Patagonian blennie</name>
    <name type="synonym">Eleginus maclovinus</name>
    <dbReference type="NCBI Taxonomy" id="56733"/>
    <lineage>
        <taxon>Eukaryota</taxon>
        <taxon>Metazoa</taxon>
        <taxon>Chordata</taxon>
        <taxon>Craniata</taxon>
        <taxon>Vertebrata</taxon>
        <taxon>Euteleostomi</taxon>
        <taxon>Actinopterygii</taxon>
        <taxon>Neopterygii</taxon>
        <taxon>Teleostei</taxon>
        <taxon>Neoteleostei</taxon>
        <taxon>Acanthomorphata</taxon>
        <taxon>Eupercaria</taxon>
        <taxon>Perciformes</taxon>
        <taxon>Notothenioidei</taxon>
        <taxon>Eleginopidae</taxon>
        <taxon>Eleginops</taxon>
    </lineage>
</organism>
<dbReference type="Proteomes" id="UP001346869">
    <property type="component" value="Unassembled WGS sequence"/>
</dbReference>
<reference evidence="1 2" key="2">
    <citation type="journal article" date="2023" name="Mol. Biol. Evol.">
        <title>Genomics of Secondarily Temperate Adaptation in the Only Non-Antarctic Icefish.</title>
        <authorList>
            <person name="Rivera-Colon A.G."/>
            <person name="Rayamajhi N."/>
            <person name="Minhas B.F."/>
            <person name="Madrigal G."/>
            <person name="Bilyk K.T."/>
            <person name="Yoon V."/>
            <person name="Hune M."/>
            <person name="Gregory S."/>
            <person name="Cheng C.H.C."/>
            <person name="Catchen J.M."/>
        </authorList>
    </citation>
    <scope>NUCLEOTIDE SEQUENCE [LARGE SCALE GENOMIC DNA]</scope>
    <source>
        <strain evidence="1">JMC-PN-2008</strain>
    </source>
</reference>
<reference evidence="1 2" key="1">
    <citation type="journal article" date="2023" name="Genes (Basel)">
        <title>Chromosome-Level Genome Assembly and Circadian Gene Repertoire of the Patagonia Blennie Eleginops maclovinus-The Closest Ancestral Proxy of Antarctic Cryonotothenioids.</title>
        <authorList>
            <person name="Cheng C.C."/>
            <person name="Rivera-Colon A.G."/>
            <person name="Minhas B.F."/>
            <person name="Wilson L."/>
            <person name="Rayamajhi N."/>
            <person name="Vargas-Chacoff L."/>
            <person name="Catchen J.M."/>
        </authorList>
    </citation>
    <scope>NUCLEOTIDE SEQUENCE [LARGE SCALE GENOMIC DNA]</scope>
    <source>
        <strain evidence="1">JMC-PN-2008</strain>
    </source>
</reference>
<evidence type="ECO:0000313" key="1">
    <source>
        <dbReference type="EMBL" id="KAK5863702.1"/>
    </source>
</evidence>
<proteinExistence type="predicted"/>
<comment type="caution">
    <text evidence="1">The sequence shown here is derived from an EMBL/GenBank/DDBJ whole genome shotgun (WGS) entry which is preliminary data.</text>
</comment>
<evidence type="ECO:0000313" key="2">
    <source>
        <dbReference type="Proteomes" id="UP001346869"/>
    </source>
</evidence>